<evidence type="ECO:0000313" key="2">
    <source>
        <dbReference type="EMBL" id="PWR24440.1"/>
    </source>
</evidence>
<organism evidence="2 3">
    <name type="scientific">Zavarzinia aquatilis</name>
    <dbReference type="NCBI Taxonomy" id="2211142"/>
    <lineage>
        <taxon>Bacteria</taxon>
        <taxon>Pseudomonadati</taxon>
        <taxon>Pseudomonadota</taxon>
        <taxon>Alphaproteobacteria</taxon>
        <taxon>Rhodospirillales</taxon>
        <taxon>Zavarziniaceae</taxon>
        <taxon>Zavarzinia</taxon>
    </lineage>
</organism>
<gene>
    <name evidence="2" type="ORF">DKG74_06420</name>
</gene>
<dbReference type="InterPro" id="IPR006311">
    <property type="entry name" value="TAT_signal"/>
</dbReference>
<dbReference type="RefSeq" id="WP_109903866.1">
    <property type="nucleotide sequence ID" value="NZ_QGLE01000003.1"/>
</dbReference>
<dbReference type="EMBL" id="QGLE01000003">
    <property type="protein sequence ID" value="PWR24440.1"/>
    <property type="molecule type" value="Genomic_DNA"/>
</dbReference>
<dbReference type="PROSITE" id="PS51318">
    <property type="entry name" value="TAT"/>
    <property type="match status" value="1"/>
</dbReference>
<comment type="caution">
    <text evidence="2">The sequence shown here is derived from an EMBL/GenBank/DDBJ whole genome shotgun (WGS) entry which is preliminary data.</text>
</comment>
<protein>
    <submittedName>
        <fullName evidence="2">ABC transporter substrate-binding protein</fullName>
    </submittedName>
</protein>
<dbReference type="PANTHER" id="PTHR35936">
    <property type="entry name" value="MEMBRANE-BOUND LYTIC MUREIN TRANSGLYCOSYLASE F"/>
    <property type="match status" value="1"/>
</dbReference>
<evidence type="ECO:0000256" key="1">
    <source>
        <dbReference type="SAM" id="SignalP"/>
    </source>
</evidence>
<dbReference type="OrthoDB" id="6192933at2"/>
<feature type="signal peptide" evidence="1">
    <location>
        <begin position="1"/>
        <end position="24"/>
    </location>
</feature>
<accession>A0A317EEA2</accession>
<dbReference type="Gene3D" id="3.40.190.10">
    <property type="entry name" value="Periplasmic binding protein-like II"/>
    <property type="match status" value="3"/>
</dbReference>
<dbReference type="PANTHER" id="PTHR35936:SF37">
    <property type="entry name" value="AMINO ACID ABC TRANSPORTER SUBSTRATE-BINDING PROTEIN"/>
    <property type="match status" value="1"/>
</dbReference>
<keyword evidence="1" id="KW-0732">Signal</keyword>
<dbReference type="Proteomes" id="UP000245461">
    <property type="component" value="Unassembled WGS sequence"/>
</dbReference>
<dbReference type="AlphaFoldDB" id="A0A317EEA2"/>
<keyword evidence="3" id="KW-1185">Reference proteome</keyword>
<feature type="chain" id="PRO_5016332833" evidence="1">
    <location>
        <begin position="25"/>
        <end position="290"/>
    </location>
</feature>
<reference evidence="2 3" key="1">
    <citation type="submission" date="2018-05" db="EMBL/GenBank/DDBJ databases">
        <title>Zavarzinia sp. HR-AS.</title>
        <authorList>
            <person name="Lee Y."/>
            <person name="Jeon C.O."/>
        </authorList>
    </citation>
    <scope>NUCLEOTIDE SEQUENCE [LARGE SCALE GENOMIC DNA]</scope>
    <source>
        <strain evidence="2 3">HR-AS</strain>
    </source>
</reference>
<evidence type="ECO:0000313" key="3">
    <source>
        <dbReference type="Proteomes" id="UP000245461"/>
    </source>
</evidence>
<proteinExistence type="predicted"/>
<dbReference type="SUPFAM" id="SSF53850">
    <property type="entry name" value="Periplasmic binding protein-like II"/>
    <property type="match status" value="1"/>
</dbReference>
<name>A0A317EEA2_9PROT</name>
<sequence length="290" mass="31948">MPNRRAFLGLAGSLAAGLALPARARADIDTLGPLRYDTIRERGILRIPYYEDFAPYSWTAPDGPRGIDVAVGREVAQRIKLTPSFFPLVAGEKIDDDLRNGIWRGNLIDRSVGDLMFHVPYDRQIQINNDLTVLFGPYFEEGFAIATDPDKLPGGFDPEADEDKRIGVEIDTLPDFWLSSANGGRMRNAAVHFLRPLEAMQALGAGEVDAVILQSAQIEAFGPQHAPRASVRPFIMGGMFRSRWTVGCAVRETCRPFVYEVGDALGAMAEDGTLRRIFADAGVTWLAPQR</sequence>